<protein>
    <recommendedName>
        <fullName evidence="17">Actin cytoskeleton-regulatory complex protein pan1</fullName>
    </recommendedName>
</protein>
<feature type="domain" description="EH" evidence="13">
    <location>
        <begin position="210"/>
        <end position="299"/>
    </location>
</feature>
<keyword evidence="7" id="KW-0677">Repeat</keyword>
<evidence type="ECO:0000259" key="14">
    <source>
        <dbReference type="PROSITE" id="PS50222"/>
    </source>
</evidence>
<dbReference type="SUPFAM" id="SSF47473">
    <property type="entry name" value="EF-hand"/>
    <property type="match status" value="2"/>
</dbReference>
<evidence type="ECO:0000256" key="8">
    <source>
        <dbReference type="ARBA" id="ARBA00023054"/>
    </source>
</evidence>
<dbReference type="Gene3D" id="1.10.238.10">
    <property type="entry name" value="EF-hand"/>
    <property type="match status" value="2"/>
</dbReference>
<dbReference type="GO" id="GO:0016197">
    <property type="term" value="P:endosomal transport"/>
    <property type="evidence" value="ECO:0007669"/>
    <property type="project" value="TreeGrafter"/>
</dbReference>
<feature type="coiled-coil region" evidence="11">
    <location>
        <begin position="401"/>
        <end position="461"/>
    </location>
</feature>
<dbReference type="InterPro" id="IPR011992">
    <property type="entry name" value="EF-hand-dom_pair"/>
</dbReference>
<feature type="domain" description="EH" evidence="13">
    <location>
        <begin position="17"/>
        <end position="110"/>
    </location>
</feature>
<organism evidence="15 16">
    <name type="scientific">Rhizopus microsporus ATCC 52813</name>
    <dbReference type="NCBI Taxonomy" id="1340429"/>
    <lineage>
        <taxon>Eukaryota</taxon>
        <taxon>Fungi</taxon>
        <taxon>Fungi incertae sedis</taxon>
        <taxon>Mucoromycota</taxon>
        <taxon>Mucoromycotina</taxon>
        <taxon>Mucoromycetes</taxon>
        <taxon>Mucorales</taxon>
        <taxon>Mucorineae</taxon>
        <taxon>Rhizopodaceae</taxon>
        <taxon>Rhizopus</taxon>
    </lineage>
</organism>
<dbReference type="STRING" id="1340429.A0A2G4SU27"/>
<evidence type="ECO:0000256" key="10">
    <source>
        <dbReference type="ARBA" id="ARBA00023212"/>
    </source>
</evidence>
<evidence type="ECO:0000256" key="3">
    <source>
        <dbReference type="ARBA" id="ARBA00004413"/>
    </source>
</evidence>
<dbReference type="CDD" id="cd00052">
    <property type="entry name" value="EH"/>
    <property type="match status" value="1"/>
</dbReference>
<gene>
    <name evidence="15" type="ORF">RHIMIDRAFT_238553</name>
</gene>
<evidence type="ECO:0000256" key="5">
    <source>
        <dbReference type="ARBA" id="ARBA00022490"/>
    </source>
</evidence>
<dbReference type="GeneID" id="35439980"/>
<dbReference type="GO" id="GO:0006897">
    <property type="term" value="P:endocytosis"/>
    <property type="evidence" value="ECO:0007669"/>
    <property type="project" value="TreeGrafter"/>
</dbReference>
<dbReference type="PANTHER" id="PTHR11216">
    <property type="entry name" value="EH DOMAIN"/>
    <property type="match status" value="1"/>
</dbReference>
<feature type="domain" description="EF-hand" evidence="14">
    <location>
        <begin position="243"/>
        <end position="278"/>
    </location>
</feature>
<dbReference type="EMBL" id="KZ303851">
    <property type="protein sequence ID" value="PHZ11896.1"/>
    <property type="molecule type" value="Genomic_DNA"/>
</dbReference>
<evidence type="ECO:0000259" key="13">
    <source>
        <dbReference type="PROSITE" id="PS50031"/>
    </source>
</evidence>
<evidence type="ECO:0000313" key="16">
    <source>
        <dbReference type="Proteomes" id="UP000242254"/>
    </source>
</evidence>
<sequence>MAGPSKGIRLSFLTQADQSKYEMVFSQASGGNDILTAAIAKEVLSKSNVGNENLAHIWYKTYLDLSNVTNEPQLTFPEFAVAMYLTALKMTGVDIPSKLPDEVRQEIINAVFTIKSNNQSLALMQQQQPTSTLSNTIHAHPTGMPVNQTTTGFQLNPQMGPQIAMPTGMAGNNMDFTSRMMPQTGSYREPPQFQSLSSNIKIPWAVTAEEKKQYTKVFKAWDTENKGTLSGEKAKEIFSQSGLPQNILMQIWNLADPNNQGKLNVDEFAVAMHLIYRKLNGYNVPETLPPELIPPSTRDLKESVSKLKQTILDDIAKKRYISNFSSSPSSLSPPTPQYKSRSTSPARGTIKKKDSEDDDNEVGYVSSARRMGPDRTRTRDNLMNKPATNTSYGYRGKTTRIFELRKEIEENKRQLQKLEEEAKPKVAAPYNDLSALDKKNIDSLKDRIRELQREISKSGNEHGRDAWGVYIEKTAELSGIAEEERLLVDEIEYMLDITLKGLLDQVDETEDDLMNKKIQAANQKATGNNSNSLTDIPLDIVGTGPNGEITEADRIRAKAKAMVAARMGKITGKSGNTTASNVKAEIEKIKQERDEFRLYVDSIKDSLGEARQAVKAIGLEMSMIGLDIRKQDQDQKRIEERARFEYGESVAKDLKEFISELSYDAALAKAPEIDPTFESRFPEF</sequence>
<dbReference type="Pfam" id="PF12763">
    <property type="entry name" value="EH"/>
    <property type="match status" value="2"/>
</dbReference>
<evidence type="ECO:0000256" key="1">
    <source>
        <dbReference type="ARBA" id="ARBA00004125"/>
    </source>
</evidence>
<name>A0A2G4SU27_RHIZD</name>
<dbReference type="SMART" id="SM00054">
    <property type="entry name" value="EFh"/>
    <property type="match status" value="2"/>
</dbReference>
<keyword evidence="10" id="KW-0206">Cytoskeleton</keyword>
<evidence type="ECO:0000256" key="4">
    <source>
        <dbReference type="ARBA" id="ARBA00009351"/>
    </source>
</evidence>
<keyword evidence="9" id="KW-0472">Membrane</keyword>
<proteinExistence type="inferred from homology"/>
<dbReference type="GO" id="GO:0005886">
    <property type="term" value="C:plasma membrane"/>
    <property type="evidence" value="ECO:0007669"/>
    <property type="project" value="TreeGrafter"/>
</dbReference>
<dbReference type="GO" id="GO:0005509">
    <property type="term" value="F:calcium ion binding"/>
    <property type="evidence" value="ECO:0007669"/>
    <property type="project" value="InterPro"/>
</dbReference>
<feature type="compositionally biased region" description="Basic and acidic residues" evidence="12">
    <location>
        <begin position="371"/>
        <end position="382"/>
    </location>
</feature>
<keyword evidence="16" id="KW-1185">Reference proteome</keyword>
<evidence type="ECO:0000256" key="6">
    <source>
        <dbReference type="ARBA" id="ARBA00022583"/>
    </source>
</evidence>
<keyword evidence="5" id="KW-0963">Cytoplasm</keyword>
<dbReference type="PROSITE" id="PS50222">
    <property type="entry name" value="EF_HAND_2"/>
    <property type="match status" value="1"/>
</dbReference>
<dbReference type="SMART" id="SM00027">
    <property type="entry name" value="EH"/>
    <property type="match status" value="2"/>
</dbReference>
<comment type="subcellular location">
    <subcellularLocation>
        <location evidence="3">Cell membrane</location>
        <topology evidence="3">Peripheral membrane protein</topology>
        <orientation evidence="3">Cytoplasmic side</orientation>
    </subcellularLocation>
    <subcellularLocation>
        <location evidence="2">Cytoplasm</location>
        <location evidence="2">Cytoskeleton</location>
        <location evidence="2">Actin patch</location>
    </subcellularLocation>
    <subcellularLocation>
        <location evidence="1">Endosome membrane</location>
        <topology evidence="1">Peripheral membrane protein</topology>
        <orientation evidence="1">Cytoplasmic side</orientation>
    </subcellularLocation>
</comment>
<evidence type="ECO:0000256" key="11">
    <source>
        <dbReference type="SAM" id="Coils"/>
    </source>
</evidence>
<dbReference type="GO" id="GO:0005737">
    <property type="term" value="C:cytoplasm"/>
    <property type="evidence" value="ECO:0007669"/>
    <property type="project" value="TreeGrafter"/>
</dbReference>
<evidence type="ECO:0000256" key="2">
    <source>
        <dbReference type="ARBA" id="ARBA00004134"/>
    </source>
</evidence>
<feature type="region of interest" description="Disordered" evidence="12">
    <location>
        <begin position="323"/>
        <end position="393"/>
    </location>
</feature>
<evidence type="ECO:0000256" key="7">
    <source>
        <dbReference type="ARBA" id="ARBA00022737"/>
    </source>
</evidence>
<keyword evidence="6" id="KW-0254">Endocytosis</keyword>
<feature type="compositionally biased region" description="Polar residues" evidence="12">
    <location>
        <begin position="337"/>
        <end position="346"/>
    </location>
</feature>
<dbReference type="AlphaFoldDB" id="A0A2G4SU27"/>
<dbReference type="RefSeq" id="XP_023465604.1">
    <property type="nucleotide sequence ID" value="XM_023608990.1"/>
</dbReference>
<reference evidence="15 16" key="1">
    <citation type="journal article" date="2016" name="Proc. Natl. Acad. Sci. U.S.A.">
        <title>Lipid metabolic changes in an early divergent fungus govern the establishment of a mutualistic symbiosis with endobacteria.</title>
        <authorList>
            <person name="Lastovetsky O.A."/>
            <person name="Gaspar M.L."/>
            <person name="Mondo S.J."/>
            <person name="LaButti K.M."/>
            <person name="Sandor L."/>
            <person name="Grigoriev I.V."/>
            <person name="Henry S.A."/>
            <person name="Pawlowska T.E."/>
        </authorList>
    </citation>
    <scope>NUCLEOTIDE SEQUENCE [LARGE SCALE GENOMIC DNA]</scope>
    <source>
        <strain evidence="15 16">ATCC 52813</strain>
    </source>
</reference>
<dbReference type="InterPro" id="IPR002048">
    <property type="entry name" value="EF_hand_dom"/>
</dbReference>
<evidence type="ECO:0008006" key="17">
    <source>
        <dbReference type="Google" id="ProtNLM"/>
    </source>
</evidence>
<evidence type="ECO:0000313" key="15">
    <source>
        <dbReference type="EMBL" id="PHZ11896.1"/>
    </source>
</evidence>
<dbReference type="InterPro" id="IPR000261">
    <property type="entry name" value="EH_dom"/>
</dbReference>
<comment type="similarity">
    <text evidence="4">Belongs to the PAN1 family.</text>
</comment>
<evidence type="ECO:0000256" key="9">
    <source>
        <dbReference type="ARBA" id="ARBA00023136"/>
    </source>
</evidence>
<evidence type="ECO:0000256" key="12">
    <source>
        <dbReference type="SAM" id="MobiDB-lite"/>
    </source>
</evidence>
<dbReference type="PANTHER" id="PTHR11216:SF173">
    <property type="entry name" value="ACTIN CYTOSKELETON-REGULATORY COMPLEX PROTEIN PAN1"/>
    <property type="match status" value="1"/>
</dbReference>
<keyword evidence="8 11" id="KW-0175">Coiled coil</keyword>
<accession>A0A2G4SU27</accession>
<dbReference type="PROSITE" id="PS50031">
    <property type="entry name" value="EH"/>
    <property type="match status" value="2"/>
</dbReference>
<dbReference type="Proteomes" id="UP000242254">
    <property type="component" value="Unassembled WGS sequence"/>
</dbReference>